<dbReference type="InterPro" id="IPR021796">
    <property type="entry name" value="Tll0287-like_dom"/>
</dbReference>
<evidence type="ECO:0000313" key="2">
    <source>
        <dbReference type="EMBL" id="CUS42529.1"/>
    </source>
</evidence>
<sequence>MRKLVIMYLCFFGVSLHAGDIESLTLEARSQSKMLGQSLMAVLKTSLQNDGPEAAITVCNLNAPDIAGSLSQADWRVGRTSLKIRNSDNAPDAWEKQMLNEFNDRIQAGENPMMVEASTVIDGEFRYMKAIPTAEMCVTCHGSNVAPSVASKIHELYPADQAVGFNVGDLRGAFTLRKTLQE</sequence>
<proteinExistence type="predicted"/>
<dbReference type="EMBL" id="CZQC01000067">
    <property type="protein sequence ID" value="CUS42529.1"/>
    <property type="molecule type" value="Genomic_DNA"/>
</dbReference>
<feature type="domain" description="Tll0287-like" evidence="1">
    <location>
        <begin position="24"/>
        <end position="176"/>
    </location>
</feature>
<organism evidence="2">
    <name type="scientific">hydrothermal vent metagenome</name>
    <dbReference type="NCBI Taxonomy" id="652676"/>
    <lineage>
        <taxon>unclassified sequences</taxon>
        <taxon>metagenomes</taxon>
        <taxon>ecological metagenomes</taxon>
    </lineage>
</organism>
<name>A0A160THG9_9ZZZZ</name>
<dbReference type="Pfam" id="PF11845">
    <property type="entry name" value="Tll0287-like"/>
    <property type="match status" value="1"/>
</dbReference>
<evidence type="ECO:0000259" key="1">
    <source>
        <dbReference type="Pfam" id="PF11845"/>
    </source>
</evidence>
<protein>
    <submittedName>
        <fullName evidence="2">Cytochrome c family protein</fullName>
    </submittedName>
</protein>
<dbReference type="AlphaFoldDB" id="A0A160THG9"/>
<accession>A0A160THG9</accession>
<reference evidence="2" key="1">
    <citation type="submission" date="2015-10" db="EMBL/GenBank/DDBJ databases">
        <authorList>
            <person name="Gilbert D.G."/>
        </authorList>
    </citation>
    <scope>NUCLEOTIDE SEQUENCE</scope>
</reference>
<gene>
    <name evidence="2" type="ORF">MGWOODY_Tha1852</name>
</gene>